<comment type="subcellular location">
    <subcellularLocation>
        <location evidence="1">Membrane</location>
        <topology evidence="1">Multi-pass membrane protein</topology>
    </subcellularLocation>
</comment>
<dbReference type="PANTHER" id="PTHR30238:SF4">
    <property type="entry name" value="SLL1022 PROTEIN"/>
    <property type="match status" value="1"/>
</dbReference>
<sequence>YKSNIEIHESLEGPGREEDVKPLSLTQTVIQIGLLDIVFGLDSVITAVGMADHVEIMIAAVIVAMVFMLFASGALGNFISKHPSVKLLALAFLLLIGVSLVAEGIEMPIPKGFIYFAMAFSIFVEVLVLRMAKKKNYTSVELKK</sequence>
<keyword evidence="3 6" id="KW-0812">Transmembrane</keyword>
<evidence type="ECO:0000313" key="8">
    <source>
        <dbReference type="Proteomes" id="UP000772618"/>
    </source>
</evidence>
<dbReference type="EMBL" id="JAHESD010000102">
    <property type="protein sequence ID" value="MBT1706359.1"/>
    <property type="molecule type" value="Genomic_DNA"/>
</dbReference>
<dbReference type="Pfam" id="PF03741">
    <property type="entry name" value="TerC"/>
    <property type="match status" value="1"/>
</dbReference>
<organism evidence="7 8">
    <name type="scientific">Chryseosolibacter indicus</name>
    <dbReference type="NCBI Taxonomy" id="2782351"/>
    <lineage>
        <taxon>Bacteria</taxon>
        <taxon>Pseudomonadati</taxon>
        <taxon>Bacteroidota</taxon>
        <taxon>Cytophagia</taxon>
        <taxon>Cytophagales</taxon>
        <taxon>Chryseotaleaceae</taxon>
        <taxon>Chryseosolibacter</taxon>
    </lineage>
</organism>
<reference evidence="7 8" key="1">
    <citation type="submission" date="2021-05" db="EMBL/GenBank/DDBJ databases">
        <title>A Polyphasic approach of four new species of the genus Ohtaekwangia: Ohtaekwangia histidinii sp. nov., Ohtaekwangia cretensis sp. nov., Ohtaekwangia indiensis sp. nov., Ohtaekwangia reichenbachii sp. nov. from diverse environment.</title>
        <authorList>
            <person name="Octaviana S."/>
        </authorList>
    </citation>
    <scope>NUCLEOTIDE SEQUENCE [LARGE SCALE GENOMIC DNA]</scope>
    <source>
        <strain evidence="7 8">PWU20</strain>
    </source>
</reference>
<keyword evidence="4 6" id="KW-1133">Transmembrane helix</keyword>
<dbReference type="InterPro" id="IPR005496">
    <property type="entry name" value="Integral_membrane_TerC"/>
</dbReference>
<accession>A0ABS5VY67</accession>
<comment type="similarity">
    <text evidence="2">Belongs to the TerC family.</text>
</comment>
<gene>
    <name evidence="7" type="ORF">KK060_23980</name>
</gene>
<evidence type="ECO:0000256" key="6">
    <source>
        <dbReference type="SAM" id="Phobius"/>
    </source>
</evidence>
<evidence type="ECO:0000256" key="4">
    <source>
        <dbReference type="ARBA" id="ARBA00022989"/>
    </source>
</evidence>
<proteinExistence type="inferred from homology"/>
<feature type="transmembrane region" description="Helical" evidence="6">
    <location>
        <begin position="113"/>
        <end position="132"/>
    </location>
</feature>
<evidence type="ECO:0000256" key="5">
    <source>
        <dbReference type="ARBA" id="ARBA00023136"/>
    </source>
</evidence>
<feature type="transmembrane region" description="Helical" evidence="6">
    <location>
        <begin position="56"/>
        <end position="75"/>
    </location>
</feature>
<protein>
    <submittedName>
        <fullName evidence="7">TerC family protein</fullName>
    </submittedName>
</protein>
<dbReference type="Proteomes" id="UP000772618">
    <property type="component" value="Unassembled WGS sequence"/>
</dbReference>
<comment type="caution">
    <text evidence="7">The sequence shown here is derived from an EMBL/GenBank/DDBJ whole genome shotgun (WGS) entry which is preliminary data.</text>
</comment>
<evidence type="ECO:0000256" key="3">
    <source>
        <dbReference type="ARBA" id="ARBA00022692"/>
    </source>
</evidence>
<feature type="transmembrane region" description="Helical" evidence="6">
    <location>
        <begin position="87"/>
        <end position="107"/>
    </location>
</feature>
<keyword evidence="8" id="KW-1185">Reference proteome</keyword>
<feature type="transmembrane region" description="Helical" evidence="6">
    <location>
        <begin position="29"/>
        <end position="50"/>
    </location>
</feature>
<name>A0ABS5VY67_9BACT</name>
<feature type="non-terminal residue" evidence="7">
    <location>
        <position position="1"/>
    </location>
</feature>
<keyword evidence="5 6" id="KW-0472">Membrane</keyword>
<dbReference type="PANTHER" id="PTHR30238">
    <property type="entry name" value="MEMBRANE BOUND PREDICTED REDOX MODULATOR"/>
    <property type="match status" value="1"/>
</dbReference>
<evidence type="ECO:0000256" key="2">
    <source>
        <dbReference type="ARBA" id="ARBA00007511"/>
    </source>
</evidence>
<evidence type="ECO:0000313" key="7">
    <source>
        <dbReference type="EMBL" id="MBT1706359.1"/>
    </source>
</evidence>
<evidence type="ECO:0000256" key="1">
    <source>
        <dbReference type="ARBA" id="ARBA00004141"/>
    </source>
</evidence>
<dbReference type="RefSeq" id="WP_367397538.1">
    <property type="nucleotide sequence ID" value="NZ_JAHESD010000102.1"/>
</dbReference>